<dbReference type="Pfam" id="PF07811">
    <property type="entry name" value="TadE"/>
    <property type="match status" value="1"/>
</dbReference>
<organism evidence="3 4">
    <name type="scientific">Pseudoduganella guangdongensis</name>
    <dbReference type="NCBI Taxonomy" id="2692179"/>
    <lineage>
        <taxon>Bacteria</taxon>
        <taxon>Pseudomonadati</taxon>
        <taxon>Pseudomonadota</taxon>
        <taxon>Betaproteobacteria</taxon>
        <taxon>Burkholderiales</taxon>
        <taxon>Oxalobacteraceae</taxon>
        <taxon>Telluria group</taxon>
        <taxon>Pseudoduganella</taxon>
    </lineage>
</organism>
<reference evidence="3 4" key="1">
    <citation type="submission" date="2019-12" db="EMBL/GenBank/DDBJ databases">
        <title>Novel species isolated from a subtropical stream in China.</title>
        <authorList>
            <person name="Lu H."/>
        </authorList>
    </citation>
    <scope>NUCLEOTIDE SEQUENCE [LARGE SCALE GENOMIC DNA]</scope>
    <source>
        <strain evidence="3 4">DS3</strain>
    </source>
</reference>
<evidence type="ECO:0000256" key="1">
    <source>
        <dbReference type="SAM" id="Phobius"/>
    </source>
</evidence>
<gene>
    <name evidence="3" type="ORF">GTP41_13235</name>
</gene>
<dbReference type="InterPro" id="IPR012495">
    <property type="entry name" value="TadE-like_dom"/>
</dbReference>
<dbReference type="EMBL" id="WWCJ01000008">
    <property type="protein sequence ID" value="MYN03067.1"/>
    <property type="molecule type" value="Genomic_DNA"/>
</dbReference>
<keyword evidence="1" id="KW-1133">Transmembrane helix</keyword>
<evidence type="ECO:0000313" key="3">
    <source>
        <dbReference type="EMBL" id="MYN03067.1"/>
    </source>
</evidence>
<dbReference type="AlphaFoldDB" id="A0A6N9HIG3"/>
<keyword evidence="1" id="KW-0812">Transmembrane</keyword>
<evidence type="ECO:0000259" key="2">
    <source>
        <dbReference type="Pfam" id="PF07811"/>
    </source>
</evidence>
<comment type="caution">
    <text evidence="3">The sequence shown here is derived from an EMBL/GenBank/DDBJ whole genome shotgun (WGS) entry which is preliminary data.</text>
</comment>
<dbReference type="Proteomes" id="UP000448575">
    <property type="component" value="Unassembled WGS sequence"/>
</dbReference>
<feature type="transmembrane region" description="Helical" evidence="1">
    <location>
        <begin position="15"/>
        <end position="36"/>
    </location>
</feature>
<accession>A0A6N9HIG3</accession>
<sequence length="170" mass="18448">MKRPHLPPPLARQRGAAIVEFALISMLFFTLVLGIVELGRMMYLYNTMQEVTRRGAREAVIRWVDQTAAIKTIALFGGTSVPAAPEVGTSNITIKYLNVAGNEVTNTPLDAGDNMSACNDALRVNDCIYSVSVSLDNVTFVPVVSLFGMLNIAMPSTKVVMYAESLGFTN</sequence>
<proteinExistence type="predicted"/>
<protein>
    <submittedName>
        <fullName evidence="3">Pilus assembly protein</fullName>
    </submittedName>
</protein>
<keyword evidence="4" id="KW-1185">Reference proteome</keyword>
<name>A0A6N9HIG3_9BURK</name>
<keyword evidence="1" id="KW-0472">Membrane</keyword>
<dbReference type="RefSeq" id="WP_161026044.1">
    <property type="nucleotide sequence ID" value="NZ_WWCJ01000008.1"/>
</dbReference>
<feature type="domain" description="TadE-like" evidence="2">
    <location>
        <begin position="15"/>
        <end position="57"/>
    </location>
</feature>
<evidence type="ECO:0000313" key="4">
    <source>
        <dbReference type="Proteomes" id="UP000448575"/>
    </source>
</evidence>